<dbReference type="InterPro" id="IPR036291">
    <property type="entry name" value="NAD(P)-bd_dom_sf"/>
</dbReference>
<organism evidence="2 3">
    <name type="scientific">Meiothermus hypogaeus NBRC 106114</name>
    <dbReference type="NCBI Taxonomy" id="1227553"/>
    <lineage>
        <taxon>Bacteria</taxon>
        <taxon>Thermotogati</taxon>
        <taxon>Deinococcota</taxon>
        <taxon>Deinococci</taxon>
        <taxon>Thermales</taxon>
        <taxon>Thermaceae</taxon>
        <taxon>Meiothermus</taxon>
    </lineage>
</organism>
<dbReference type="SMART" id="SM00881">
    <property type="entry name" value="CoA_binding"/>
    <property type="match status" value="1"/>
</dbReference>
<gene>
    <name evidence="2" type="ORF">MHY01S_28270</name>
</gene>
<dbReference type="OrthoDB" id="9804695at2"/>
<evidence type="ECO:0000313" key="3">
    <source>
        <dbReference type="Proteomes" id="UP000321197"/>
    </source>
</evidence>
<dbReference type="AlphaFoldDB" id="A0A511R4X5"/>
<dbReference type="SUPFAM" id="SSF51735">
    <property type="entry name" value="NAD(P)-binding Rossmann-fold domains"/>
    <property type="match status" value="1"/>
</dbReference>
<dbReference type="EMBL" id="BJXL01000118">
    <property type="protein sequence ID" value="GEM84661.1"/>
    <property type="molecule type" value="Genomic_DNA"/>
</dbReference>
<evidence type="ECO:0000259" key="1">
    <source>
        <dbReference type="SMART" id="SM00881"/>
    </source>
</evidence>
<dbReference type="Pfam" id="PF13380">
    <property type="entry name" value="CoA_binding_2"/>
    <property type="match status" value="1"/>
</dbReference>
<evidence type="ECO:0000313" key="2">
    <source>
        <dbReference type="EMBL" id="GEM84661.1"/>
    </source>
</evidence>
<dbReference type="Proteomes" id="UP000321197">
    <property type="component" value="Unassembled WGS sequence"/>
</dbReference>
<dbReference type="InterPro" id="IPR003781">
    <property type="entry name" value="CoA-bd"/>
</dbReference>
<dbReference type="RefSeq" id="WP_119342358.1">
    <property type="nucleotide sequence ID" value="NZ_BJXL01000118.1"/>
</dbReference>
<accession>A0A511R4X5</accession>
<reference evidence="2 3" key="1">
    <citation type="submission" date="2019-07" db="EMBL/GenBank/DDBJ databases">
        <title>Whole genome shotgun sequence of Meiothermus hypogaeus NBRC 106114.</title>
        <authorList>
            <person name="Hosoyama A."/>
            <person name="Uohara A."/>
            <person name="Ohji S."/>
            <person name="Ichikawa N."/>
        </authorList>
    </citation>
    <scope>NUCLEOTIDE SEQUENCE [LARGE SCALE GENOMIC DNA]</scope>
    <source>
        <strain evidence="2 3">NBRC 106114</strain>
    </source>
</reference>
<name>A0A511R4X5_9DEIN</name>
<dbReference type="PANTHER" id="PTHR33303">
    <property type="entry name" value="CYTOPLASMIC PROTEIN-RELATED"/>
    <property type="match status" value="1"/>
</dbReference>
<feature type="domain" description="CoA-binding" evidence="1">
    <location>
        <begin position="8"/>
        <end position="102"/>
    </location>
</feature>
<proteinExistence type="predicted"/>
<comment type="caution">
    <text evidence="2">The sequence shown here is derived from an EMBL/GenBank/DDBJ whole genome shotgun (WGS) entry which is preliminary data.</text>
</comment>
<dbReference type="Gene3D" id="3.40.50.720">
    <property type="entry name" value="NAD(P)-binding Rossmann-like Domain"/>
    <property type="match status" value="1"/>
</dbReference>
<dbReference type="PANTHER" id="PTHR33303:SF2">
    <property type="entry name" value="COA-BINDING DOMAIN-CONTAINING PROTEIN"/>
    <property type="match status" value="1"/>
</dbReference>
<protein>
    <submittedName>
        <fullName evidence="2">CoA-binding protein</fullName>
    </submittedName>
</protein>
<sequence length="137" mass="15262">MENLREFLLQARTIAVLGAHPNPAKAAFYVPDYLTQSGYSVLPVNPAYAGQELWGRTIVATLSELEPPIDIVNVFRRSEALPGHLEEILAVKPRLVWLQSGIVHEAFAETLRQAGIPVVQDRCLMVVHRQLFGQAFC</sequence>